<sequence>MGLIKALAGAAGGVLADQWLEFFVCESLEADVLAAKGQKRSSKRSSNTKGEDNIISNGSGIVVNKGQAALIVDNGRIAEFCAEEGHYTFDQSSEPSIFHGGFGKGIVDALKNMGDRFKYGGSPGKEQRVYYFNTKEIMGNKYGTPNPIPFLVFDPHTNLRLTISLRANGEYSYRLSNPALFYANVCGNVTENYTRDQIDSQLKSEIVTVLGPSLKELGLGEYHEISFHTAKLADILNGALSSKWREHRGLEIVNFGITCTASKEDEDRIKQMQTSAALRDPTMAAATLVSAQSDAMRTAAGNTGGAMTGFLGMGMAAGAGGMNPQALFQMGQQQQAAAPATAPAAPAAAPAAPAPPRRPRAVRPPAGPVPPAGRRATPANSATNAASPSRPRRRPGPVPAAMRATPASSAPSAASPCPLRLRPGTAPAATRATPASSAPNAASRCRKEPGNERWM</sequence>
<protein>
    <recommendedName>
        <fullName evidence="2">SPFH domain-containing protein</fullName>
    </recommendedName>
</protein>
<feature type="compositionally biased region" description="Low complexity" evidence="1">
    <location>
        <begin position="372"/>
        <end position="389"/>
    </location>
</feature>
<reference evidence="3" key="1">
    <citation type="submission" date="2012-03" db="EMBL/GenBank/DDBJ databases">
        <title>Functional metagenomics reveals considerable lignocellulase gene clusters in the gut microbiome of a wood-feeding higher termite.</title>
        <authorList>
            <person name="Liu N."/>
        </authorList>
    </citation>
    <scope>NUCLEOTIDE SEQUENCE</scope>
</reference>
<feature type="region of interest" description="Disordered" evidence="1">
    <location>
        <begin position="330"/>
        <end position="455"/>
    </location>
</feature>
<dbReference type="InterPro" id="IPR033880">
    <property type="entry name" value="SPFH_YdjI"/>
</dbReference>
<feature type="compositionally biased region" description="Basic and acidic residues" evidence="1">
    <location>
        <begin position="445"/>
        <end position="455"/>
    </location>
</feature>
<dbReference type="AlphaFoldDB" id="A0A806K224"/>
<evidence type="ECO:0000259" key="2">
    <source>
        <dbReference type="Pfam" id="PF13421"/>
    </source>
</evidence>
<name>A0A806K224_9BACT</name>
<evidence type="ECO:0000256" key="1">
    <source>
        <dbReference type="SAM" id="MobiDB-lite"/>
    </source>
</evidence>
<evidence type="ECO:0000313" key="3">
    <source>
        <dbReference type="EMBL" id="AGS53998.1"/>
    </source>
</evidence>
<organism evidence="3">
    <name type="scientific">uncultured bacterium contig00088</name>
    <dbReference type="NCBI Taxonomy" id="1181561"/>
    <lineage>
        <taxon>Bacteria</taxon>
        <taxon>environmental samples</taxon>
    </lineage>
</organism>
<feature type="compositionally biased region" description="Low complexity" evidence="1">
    <location>
        <begin position="399"/>
        <end position="416"/>
    </location>
</feature>
<feature type="compositionally biased region" description="Low complexity" evidence="1">
    <location>
        <begin position="336"/>
        <end position="351"/>
    </location>
</feature>
<proteinExistence type="predicted"/>
<dbReference type="Pfam" id="PF13421">
    <property type="entry name" value="Band_7_1"/>
    <property type="match status" value="1"/>
</dbReference>
<feature type="compositionally biased region" description="Low complexity" evidence="1">
    <location>
        <begin position="425"/>
        <end position="443"/>
    </location>
</feature>
<accession>A0A806K224</accession>
<feature type="domain" description="SPFH" evidence="2">
    <location>
        <begin position="52"/>
        <end position="258"/>
    </location>
</feature>
<dbReference type="CDD" id="cd03408">
    <property type="entry name" value="SPFH_like_u1"/>
    <property type="match status" value="1"/>
</dbReference>
<dbReference type="EMBL" id="JQ844268">
    <property type="protein sequence ID" value="AGS53998.1"/>
    <property type="molecule type" value="Genomic_DNA"/>
</dbReference>
<dbReference type="PANTHER" id="PTHR37826:SF2">
    <property type="entry name" value="ZINC-RIBBON DOMAIN-CONTAINING PROTEIN"/>
    <property type="match status" value="1"/>
</dbReference>
<dbReference type="PANTHER" id="PTHR37826">
    <property type="entry name" value="FLOTILLIN BAND_7_5 DOMAIN PROTEIN"/>
    <property type="match status" value="1"/>
</dbReference>